<organism evidence="2 3">
    <name type="scientific">Drosophila arizonae</name>
    <name type="common">Fruit fly</name>
    <dbReference type="NCBI Taxonomy" id="7263"/>
    <lineage>
        <taxon>Eukaryota</taxon>
        <taxon>Metazoa</taxon>
        <taxon>Ecdysozoa</taxon>
        <taxon>Arthropoda</taxon>
        <taxon>Hexapoda</taxon>
        <taxon>Insecta</taxon>
        <taxon>Pterygota</taxon>
        <taxon>Neoptera</taxon>
        <taxon>Endopterygota</taxon>
        <taxon>Diptera</taxon>
        <taxon>Brachycera</taxon>
        <taxon>Muscomorpha</taxon>
        <taxon>Ephydroidea</taxon>
        <taxon>Drosophilidae</taxon>
        <taxon>Drosophila</taxon>
    </lineage>
</organism>
<dbReference type="Proteomes" id="UP000694904">
    <property type="component" value="Chromosome 2"/>
</dbReference>
<sequence length="138" mass="16191">MNYHRKMMQQFMASDYLTKQIMHLNEDRYNQKINRRVGEFQNKSNLFNEDNHSLLFDDGSTRYNAWLRTTTLDDIQRQLNHAANNLKNVDSPVRRQMLDPAAKSALEVYEADEDSDSGDITGYAYDSSYNDSNYFNAK</sequence>
<reference evidence="2" key="2">
    <citation type="journal article" date="2016" name="G3 (Bethesda)">
        <title>Genome Evolution in Three Species of Cactophilic Drosophila.</title>
        <authorList>
            <person name="Sanchez-Flores A."/>
            <person name="Penazola F."/>
            <person name="Carpinteyro-Ponce J."/>
            <person name="Nazario-Yepiz N."/>
            <person name="Abreu-Goodger C."/>
            <person name="Machado C.A."/>
            <person name="Markow T.A."/>
        </authorList>
    </citation>
    <scope>NUCLEOTIDE SEQUENCE [LARGE SCALE GENOMIC DNA]</scope>
</reference>
<accession>A0ABM1NLS3</accession>
<gene>
    <name evidence="3" type="primary">LOC108608810</name>
</gene>
<keyword evidence="2" id="KW-1185">Reference proteome</keyword>
<protein>
    <submittedName>
        <fullName evidence="3">Uncharacterized protein LOC108608810</fullName>
    </submittedName>
</protein>
<proteinExistence type="predicted"/>
<dbReference type="GeneID" id="108608810"/>
<name>A0ABM1NLS3_DROAR</name>
<reference evidence="3" key="3">
    <citation type="submission" date="2025-08" db="UniProtKB">
        <authorList>
            <consortium name="RefSeq"/>
        </authorList>
    </citation>
    <scope>IDENTIFICATION</scope>
    <source>
        <tissue evidence="3">Whole organism</tissue>
    </source>
</reference>
<feature type="region of interest" description="Disordered" evidence="1">
    <location>
        <begin position="108"/>
        <end position="138"/>
    </location>
</feature>
<feature type="compositionally biased region" description="Low complexity" evidence="1">
    <location>
        <begin position="125"/>
        <end position="138"/>
    </location>
</feature>
<evidence type="ECO:0000313" key="3">
    <source>
        <dbReference type="RefSeq" id="XP_017855909.1"/>
    </source>
</evidence>
<dbReference type="RefSeq" id="XP_017855909.1">
    <property type="nucleotide sequence ID" value="XM_018000420.1"/>
</dbReference>
<reference evidence="2" key="1">
    <citation type="journal article" date="1997" name="Nucleic Acids Res.">
        <title>tRNAscan-SE: a program for improved detection of transfer RNA genes in genomic sequence.</title>
        <authorList>
            <person name="Lowe T.M."/>
            <person name="Eddy S.R."/>
        </authorList>
    </citation>
    <scope>NUCLEOTIDE SEQUENCE [LARGE SCALE GENOMIC DNA]</scope>
</reference>
<evidence type="ECO:0000256" key="1">
    <source>
        <dbReference type="SAM" id="MobiDB-lite"/>
    </source>
</evidence>
<evidence type="ECO:0000313" key="2">
    <source>
        <dbReference type="Proteomes" id="UP000694904"/>
    </source>
</evidence>